<dbReference type="EMBL" id="GL445443">
    <property type="protein sequence ID" value="EFN89575.1"/>
    <property type="molecule type" value="Genomic_DNA"/>
</dbReference>
<evidence type="ECO:0000313" key="1">
    <source>
        <dbReference type="EMBL" id="EFN89575.1"/>
    </source>
</evidence>
<dbReference type="Proteomes" id="UP000008237">
    <property type="component" value="Unassembled WGS sequence"/>
</dbReference>
<dbReference type="AlphaFoldDB" id="E2B405"/>
<organism evidence="2">
    <name type="scientific">Harpegnathos saltator</name>
    <name type="common">Jerdon's jumping ant</name>
    <dbReference type="NCBI Taxonomy" id="610380"/>
    <lineage>
        <taxon>Eukaryota</taxon>
        <taxon>Metazoa</taxon>
        <taxon>Ecdysozoa</taxon>
        <taxon>Arthropoda</taxon>
        <taxon>Hexapoda</taxon>
        <taxon>Insecta</taxon>
        <taxon>Pterygota</taxon>
        <taxon>Neoptera</taxon>
        <taxon>Endopterygota</taxon>
        <taxon>Hymenoptera</taxon>
        <taxon>Apocrita</taxon>
        <taxon>Aculeata</taxon>
        <taxon>Formicoidea</taxon>
        <taxon>Formicidae</taxon>
        <taxon>Ponerinae</taxon>
        <taxon>Ponerini</taxon>
        <taxon>Harpegnathos</taxon>
    </lineage>
</organism>
<sequence length="26" mass="3396">EFVREWIRSKPKDFYKKGIRMLPERW</sequence>
<keyword evidence="2" id="KW-1185">Reference proteome</keyword>
<evidence type="ECO:0008006" key="3">
    <source>
        <dbReference type="Google" id="ProtNLM"/>
    </source>
</evidence>
<feature type="non-terminal residue" evidence="1">
    <location>
        <position position="1"/>
    </location>
</feature>
<name>E2B405_HARSA</name>
<reference evidence="1 2" key="1">
    <citation type="journal article" date="2010" name="Science">
        <title>Genomic comparison of the ants Camponotus floridanus and Harpegnathos saltator.</title>
        <authorList>
            <person name="Bonasio R."/>
            <person name="Zhang G."/>
            <person name="Ye C."/>
            <person name="Mutti N.S."/>
            <person name="Fang X."/>
            <person name="Qin N."/>
            <person name="Donahue G."/>
            <person name="Yang P."/>
            <person name="Li Q."/>
            <person name="Li C."/>
            <person name="Zhang P."/>
            <person name="Huang Z."/>
            <person name="Berger S.L."/>
            <person name="Reinberg D."/>
            <person name="Wang J."/>
            <person name="Liebig J."/>
        </authorList>
    </citation>
    <scope>NUCLEOTIDE SEQUENCE [LARGE SCALE GENOMIC DNA]</scope>
    <source>
        <strain evidence="1 2">R22 G/1</strain>
    </source>
</reference>
<protein>
    <recommendedName>
        <fullName evidence="3">Histone-lysine N-methyltransferase SETMAR</fullName>
    </recommendedName>
</protein>
<gene>
    <name evidence="1" type="ORF">EAI_04549</name>
</gene>
<accession>E2B405</accession>
<proteinExistence type="predicted"/>
<dbReference type="InParanoid" id="E2B405"/>
<evidence type="ECO:0000313" key="2">
    <source>
        <dbReference type="Proteomes" id="UP000008237"/>
    </source>
</evidence>
<feature type="non-terminal residue" evidence="1">
    <location>
        <position position="26"/>
    </location>
</feature>